<evidence type="ECO:0000259" key="4">
    <source>
        <dbReference type="Pfam" id="PF02668"/>
    </source>
</evidence>
<evidence type="ECO:0000313" key="5">
    <source>
        <dbReference type="EMBL" id="SFL15823.1"/>
    </source>
</evidence>
<organism evidence="5 6">
    <name type="scientific">Loktanella salsilacus</name>
    <dbReference type="NCBI Taxonomy" id="195913"/>
    <lineage>
        <taxon>Bacteria</taxon>
        <taxon>Pseudomonadati</taxon>
        <taxon>Pseudomonadota</taxon>
        <taxon>Alphaproteobacteria</taxon>
        <taxon>Rhodobacterales</taxon>
        <taxon>Roseobacteraceae</taxon>
        <taxon>Loktanella</taxon>
    </lineage>
</organism>
<dbReference type="SUPFAM" id="SSF51197">
    <property type="entry name" value="Clavaminate synthase-like"/>
    <property type="match status" value="1"/>
</dbReference>
<dbReference type="Pfam" id="PF02668">
    <property type="entry name" value="TauD"/>
    <property type="match status" value="1"/>
</dbReference>
<reference evidence="5 6" key="1">
    <citation type="submission" date="2016-10" db="EMBL/GenBank/DDBJ databases">
        <authorList>
            <person name="de Groot N.N."/>
        </authorList>
    </citation>
    <scope>NUCLEOTIDE SEQUENCE [LARGE SCALE GENOMIC DNA]</scope>
    <source>
        <strain evidence="5 6">DSM 16199</strain>
    </source>
</reference>
<comment type="cofactor">
    <cofactor evidence="2">
        <name>L-ascorbate</name>
        <dbReference type="ChEBI" id="CHEBI:38290"/>
    </cofactor>
</comment>
<comment type="cofactor">
    <cofactor evidence="1">
        <name>Fe(2+)</name>
        <dbReference type="ChEBI" id="CHEBI:29033"/>
    </cofactor>
</comment>
<dbReference type="InterPro" id="IPR050411">
    <property type="entry name" value="AlphaKG_dependent_hydroxylases"/>
</dbReference>
<dbReference type="STRING" id="195913.SAMN04488004_1098"/>
<dbReference type="Proteomes" id="UP000199550">
    <property type="component" value="Unassembled WGS sequence"/>
</dbReference>
<gene>
    <name evidence="5" type="ORF">SAMN04488004_1098</name>
</gene>
<dbReference type="GO" id="GO:0045329">
    <property type="term" value="P:carnitine biosynthetic process"/>
    <property type="evidence" value="ECO:0007669"/>
    <property type="project" value="TreeGrafter"/>
</dbReference>
<protein>
    <submittedName>
        <fullName evidence="5">Taurine catabolism dioxygenase TauD, TfdA family</fullName>
    </submittedName>
</protein>
<dbReference type="EMBL" id="FOTF01000009">
    <property type="protein sequence ID" value="SFL15823.1"/>
    <property type="molecule type" value="Genomic_DNA"/>
</dbReference>
<dbReference type="OrthoDB" id="979809at2"/>
<evidence type="ECO:0000256" key="3">
    <source>
        <dbReference type="ARBA" id="ARBA00023002"/>
    </source>
</evidence>
<sequence length="199" mass="22585">MGDVKRGDAGVLNGLFDRRQRVNLGGHIQRRRARPGVQFLYCRANSVAGGQSIDSDGVAVANAFRERDPEGFRLLSEVAIPFYCEHGTYDMRSRQNVIALDARGDVTGLTISQHMADIFDLDQTMLDAYYPAFCRFGRMAQEDRYMMRFLMKEGECMVFDNHHIVHGRSAYSAGSGSRYLRGCYTDRGEMRSTYRARVN</sequence>
<accession>A0A1I4FEB9</accession>
<keyword evidence="6" id="KW-1185">Reference proteome</keyword>
<dbReference type="AlphaFoldDB" id="A0A1I4FEB9"/>
<dbReference type="PANTHER" id="PTHR10696">
    <property type="entry name" value="GAMMA-BUTYROBETAINE HYDROXYLASE-RELATED"/>
    <property type="match status" value="1"/>
</dbReference>
<dbReference type="InterPro" id="IPR003819">
    <property type="entry name" value="TauD/TfdA-like"/>
</dbReference>
<dbReference type="Gene3D" id="3.60.130.10">
    <property type="entry name" value="Clavaminate synthase-like"/>
    <property type="match status" value="1"/>
</dbReference>
<name>A0A1I4FEB9_9RHOB</name>
<dbReference type="PANTHER" id="PTHR10696:SF51">
    <property type="entry name" value="TRIMETHYLLYSINE DIOXYGENASE, MITOCHONDRIAL"/>
    <property type="match status" value="1"/>
</dbReference>
<evidence type="ECO:0000256" key="2">
    <source>
        <dbReference type="ARBA" id="ARBA00001961"/>
    </source>
</evidence>
<keyword evidence="5" id="KW-0223">Dioxygenase</keyword>
<dbReference type="GO" id="GO:0016706">
    <property type="term" value="F:2-oxoglutarate-dependent dioxygenase activity"/>
    <property type="evidence" value="ECO:0007669"/>
    <property type="project" value="UniProtKB-ARBA"/>
</dbReference>
<dbReference type="InterPro" id="IPR042098">
    <property type="entry name" value="TauD-like_sf"/>
</dbReference>
<feature type="domain" description="TauD/TfdA-like" evidence="4">
    <location>
        <begin position="34"/>
        <end position="184"/>
    </location>
</feature>
<evidence type="ECO:0000256" key="1">
    <source>
        <dbReference type="ARBA" id="ARBA00001954"/>
    </source>
</evidence>
<proteinExistence type="predicted"/>
<dbReference type="RefSeq" id="WP_090188858.1">
    <property type="nucleotide sequence ID" value="NZ_FOTF01000009.1"/>
</dbReference>
<keyword evidence="3" id="KW-0560">Oxidoreductase</keyword>
<evidence type="ECO:0000313" key="6">
    <source>
        <dbReference type="Proteomes" id="UP000199550"/>
    </source>
</evidence>